<feature type="binding site" evidence="5">
    <location>
        <position position="232"/>
    </location>
    <ligand>
        <name>Ca(2+)</name>
        <dbReference type="ChEBI" id="CHEBI:29108"/>
    </ligand>
</feature>
<dbReference type="InterPro" id="IPR013818">
    <property type="entry name" value="Lipase"/>
</dbReference>
<feature type="active site" description="Charge relay system" evidence="4">
    <location>
        <position position="216"/>
    </location>
</feature>
<dbReference type="SUPFAM" id="SSF53474">
    <property type="entry name" value="alpha/beta-Hydrolases"/>
    <property type="match status" value="1"/>
</dbReference>
<evidence type="ECO:0000256" key="2">
    <source>
        <dbReference type="ARBA" id="ARBA00010701"/>
    </source>
</evidence>
<feature type="active site" description="Charge relay system" evidence="4">
    <location>
        <position position="193"/>
    </location>
</feature>
<dbReference type="PANTHER" id="PTHR11610">
    <property type="entry name" value="LIPASE"/>
    <property type="match status" value="1"/>
</dbReference>
<evidence type="ECO:0000256" key="1">
    <source>
        <dbReference type="ARBA" id="ARBA00004613"/>
    </source>
</evidence>
<evidence type="ECO:0000259" key="8">
    <source>
        <dbReference type="Pfam" id="PF00151"/>
    </source>
</evidence>
<dbReference type="PIRSF" id="PIRSF000865">
    <property type="entry name" value="Lipoprotein_lipase_LIPH"/>
    <property type="match status" value="1"/>
</dbReference>
<reference evidence="9" key="1">
    <citation type="submission" date="2020-08" db="EMBL/GenBank/DDBJ databases">
        <title>Multicomponent nature underlies the extraordinary mechanical properties of spider dragline silk.</title>
        <authorList>
            <person name="Kono N."/>
            <person name="Nakamura H."/>
            <person name="Mori M."/>
            <person name="Yoshida Y."/>
            <person name="Ohtoshi R."/>
            <person name="Malay A.D."/>
            <person name="Moran D.A.P."/>
            <person name="Tomita M."/>
            <person name="Numata K."/>
            <person name="Arakawa K."/>
        </authorList>
    </citation>
    <scope>NUCLEOTIDE SEQUENCE</scope>
</reference>
<comment type="caution">
    <text evidence="9">The sequence shown here is derived from an EMBL/GenBank/DDBJ whole genome shotgun (WGS) entry which is preliminary data.</text>
</comment>
<keyword evidence="10" id="KW-1185">Reference proteome</keyword>
<dbReference type="EMBL" id="BMAW01089913">
    <property type="protein sequence ID" value="GFS42151.1"/>
    <property type="molecule type" value="Genomic_DNA"/>
</dbReference>
<dbReference type="Gene3D" id="3.40.50.1820">
    <property type="entry name" value="alpha/beta hydrolase"/>
    <property type="match status" value="1"/>
</dbReference>
<dbReference type="Pfam" id="PF00151">
    <property type="entry name" value="Lipase"/>
    <property type="match status" value="1"/>
</dbReference>
<keyword evidence="3" id="KW-0964">Secreted</keyword>
<dbReference type="GO" id="GO:0046872">
    <property type="term" value="F:metal ion binding"/>
    <property type="evidence" value="ECO:0007669"/>
    <property type="project" value="UniProtKB-KW"/>
</dbReference>
<feature type="binding site" evidence="5">
    <location>
        <position position="235"/>
    </location>
    <ligand>
        <name>Ca(2+)</name>
        <dbReference type="ChEBI" id="CHEBI:29108"/>
    </ligand>
</feature>
<comment type="subcellular location">
    <subcellularLocation>
        <location evidence="1">Secreted</location>
    </subcellularLocation>
</comment>
<accession>A0A8X6MCR6</accession>
<evidence type="ECO:0000313" key="10">
    <source>
        <dbReference type="Proteomes" id="UP000887013"/>
    </source>
</evidence>
<dbReference type="InterPro" id="IPR016272">
    <property type="entry name" value="Lipase_LIPH"/>
</dbReference>
<evidence type="ECO:0000256" key="5">
    <source>
        <dbReference type="PIRSR" id="PIRSR000865-2"/>
    </source>
</evidence>
<dbReference type="PRINTS" id="PR00821">
    <property type="entry name" value="TAGLIPASE"/>
</dbReference>
<evidence type="ECO:0000256" key="7">
    <source>
        <dbReference type="SAM" id="SignalP"/>
    </source>
</evidence>
<evidence type="ECO:0000256" key="4">
    <source>
        <dbReference type="PIRSR" id="PIRSR000865-1"/>
    </source>
</evidence>
<sequence length="498" mass="56827">MKIDKWTSPLICALWISQVLAVKNGTIEVTRNKPPFSPFLTVCYGKLGCFWSGPPFQHPFYRPISVPPLPPELQKVTYFLYTRSNNDVAFVFSALQLQFALVSKFRPSKPTRIIIHGVTDGVLLSTWMRDLKNRFLEMADENVILVDYACRFPPMFWNSANGRVVGAQIWQLIDFLQKHFGTSPESFHLIGHSLGAHIAGYAGERLHNLGRITGLDPGAAYFQNVPDIVKLDPTDALFVDVIHSSPGRNFLEGLGTIEDIGHVNFSPGRPSKCLPQKRLYEGATAIETLQNTLFCRHFRSIEYFIFSFNQKGCLFVGAECSSWEEFYAGRCNCGTDGSKCRFMGQFATSAPYERRYYLRLRNDRPYCVHQYQVILYLKLPLLQKTYGSIQISTNLAVIGENKFRETLHFRVNLKERKQYKTFLLTFNEAVGKVRTAEVIFQVPQQDHNITISLEALEINYLFPVPKLEVTNLLCKESEKYSNQGKRMILTPAACHMLI</sequence>
<protein>
    <submittedName>
        <fullName evidence="9">Pancreatic lipase-related protein 2</fullName>
    </submittedName>
</protein>
<dbReference type="PANTHER" id="PTHR11610:SF185">
    <property type="entry name" value="LD47264P"/>
    <property type="match status" value="1"/>
</dbReference>
<dbReference type="Proteomes" id="UP000887013">
    <property type="component" value="Unassembled WGS sequence"/>
</dbReference>
<dbReference type="InterPro" id="IPR000734">
    <property type="entry name" value="TAG_lipase"/>
</dbReference>
<name>A0A8X6MCR6_NEPPI</name>
<dbReference type="OrthoDB" id="6422089at2759"/>
<dbReference type="GO" id="GO:0016042">
    <property type="term" value="P:lipid catabolic process"/>
    <property type="evidence" value="ECO:0007669"/>
    <property type="project" value="TreeGrafter"/>
</dbReference>
<feature type="domain" description="Lipase" evidence="8">
    <location>
        <begin position="42"/>
        <end position="366"/>
    </location>
</feature>
<gene>
    <name evidence="9" type="primary">Pnliprp2</name>
    <name evidence="9" type="ORF">NPIL_141831</name>
</gene>
<dbReference type="GO" id="GO:0005615">
    <property type="term" value="C:extracellular space"/>
    <property type="evidence" value="ECO:0007669"/>
    <property type="project" value="TreeGrafter"/>
</dbReference>
<comment type="similarity">
    <text evidence="2 6">Belongs to the AB hydrolase superfamily. Lipase family.</text>
</comment>
<organism evidence="9 10">
    <name type="scientific">Nephila pilipes</name>
    <name type="common">Giant wood spider</name>
    <name type="synonym">Nephila maculata</name>
    <dbReference type="NCBI Taxonomy" id="299642"/>
    <lineage>
        <taxon>Eukaryota</taxon>
        <taxon>Metazoa</taxon>
        <taxon>Ecdysozoa</taxon>
        <taxon>Arthropoda</taxon>
        <taxon>Chelicerata</taxon>
        <taxon>Arachnida</taxon>
        <taxon>Araneae</taxon>
        <taxon>Araneomorphae</taxon>
        <taxon>Entelegynae</taxon>
        <taxon>Araneoidea</taxon>
        <taxon>Nephilidae</taxon>
        <taxon>Nephila</taxon>
    </lineage>
</organism>
<feature type="chain" id="PRO_5036456009" evidence="7">
    <location>
        <begin position="22"/>
        <end position="498"/>
    </location>
</feature>
<evidence type="ECO:0000313" key="9">
    <source>
        <dbReference type="EMBL" id="GFS42151.1"/>
    </source>
</evidence>
<keyword evidence="5" id="KW-0479">Metal-binding</keyword>
<keyword evidence="5" id="KW-0106">Calcium</keyword>
<evidence type="ECO:0000256" key="3">
    <source>
        <dbReference type="ARBA" id="ARBA00022525"/>
    </source>
</evidence>
<proteinExistence type="inferred from homology"/>
<dbReference type="GO" id="GO:0016298">
    <property type="term" value="F:lipase activity"/>
    <property type="evidence" value="ECO:0007669"/>
    <property type="project" value="InterPro"/>
</dbReference>
<keyword evidence="7" id="KW-0732">Signal</keyword>
<feature type="active site" description="Charge relay system" evidence="4">
    <location>
        <position position="297"/>
    </location>
</feature>
<evidence type="ECO:0000256" key="6">
    <source>
        <dbReference type="RuleBase" id="RU004262"/>
    </source>
</evidence>
<dbReference type="GO" id="GO:0052689">
    <property type="term" value="F:carboxylic ester hydrolase activity"/>
    <property type="evidence" value="ECO:0007669"/>
    <property type="project" value="InterPro"/>
</dbReference>
<dbReference type="AlphaFoldDB" id="A0A8X6MCR6"/>
<feature type="signal peptide" evidence="7">
    <location>
        <begin position="1"/>
        <end position="21"/>
    </location>
</feature>
<dbReference type="InterPro" id="IPR029058">
    <property type="entry name" value="AB_hydrolase_fold"/>
</dbReference>